<dbReference type="EMBL" id="MLFN01000020">
    <property type="protein sequence ID" value="ORM53243.1"/>
    <property type="molecule type" value="Genomic_DNA"/>
</dbReference>
<evidence type="ECO:0000313" key="1">
    <source>
        <dbReference type="EMBL" id="ORM53243.1"/>
    </source>
</evidence>
<reference evidence="1 2" key="1">
    <citation type="journal article" date="2017" name="Antonie Van Leeuwenhoek">
        <title>Phylogenomic resolution of the bacterial genus Pantoea and its relationship with Erwinia and Tatumella.</title>
        <authorList>
            <person name="Palmer M."/>
            <person name="Steenkamp E.T."/>
            <person name="Coetzee M.P."/>
            <person name="Chan W.Y."/>
            <person name="van Zyl E."/>
            <person name="De Maayer P."/>
            <person name="Coutinho T.A."/>
            <person name="Blom J."/>
            <person name="Smits T.H."/>
            <person name="Duffy B."/>
            <person name="Venter S.N."/>
        </authorList>
    </citation>
    <scope>NUCLEOTIDE SEQUENCE [LARGE SCALE GENOMIC DNA]</scope>
    <source>
        <strain evidence="1 2">LMG 24534</strain>
    </source>
</reference>
<sequence>MPATIALTDMICSNSVMTASPVGVISLFSQEYLSDQVKKIYIFNQRLNHADLRLRPAALKSDEVYRLALRLLFSVAVLLRRR</sequence>
<evidence type="ECO:0000313" key="2">
    <source>
        <dbReference type="Proteomes" id="UP000193933"/>
    </source>
</evidence>
<gene>
    <name evidence="1" type="ORF">HA41_09135</name>
</gene>
<keyword evidence="2" id="KW-1185">Reference proteome</keyword>
<protein>
    <submittedName>
        <fullName evidence="1">Uncharacterized protein</fullName>
    </submittedName>
</protein>
<comment type="caution">
    <text evidence="1">The sequence shown here is derived from an EMBL/GenBank/DDBJ whole genome shotgun (WGS) entry which is preliminary data.</text>
</comment>
<name>A0A1X1BX23_9GAMM</name>
<accession>A0A1X1BX23</accession>
<dbReference type="Proteomes" id="UP000193933">
    <property type="component" value="Unassembled WGS sequence"/>
</dbReference>
<organism evidence="1 2">
    <name type="scientific">Pantoea conspicua</name>
    <dbReference type="NCBI Taxonomy" id="472705"/>
    <lineage>
        <taxon>Bacteria</taxon>
        <taxon>Pseudomonadati</taxon>
        <taxon>Pseudomonadota</taxon>
        <taxon>Gammaproteobacteria</taxon>
        <taxon>Enterobacterales</taxon>
        <taxon>Erwiniaceae</taxon>
        <taxon>Pantoea</taxon>
    </lineage>
</organism>
<proteinExistence type="predicted"/>
<dbReference type="AlphaFoldDB" id="A0A1X1BX23"/>